<evidence type="ECO:0000256" key="4">
    <source>
        <dbReference type="PROSITE-ProRule" id="PRU00433"/>
    </source>
</evidence>
<keyword evidence="5" id="KW-0812">Transmembrane</keyword>
<keyword evidence="5" id="KW-0472">Membrane</keyword>
<dbReference type="Proteomes" id="UP000741360">
    <property type="component" value="Unassembled WGS sequence"/>
</dbReference>
<dbReference type="SUPFAM" id="SSF46626">
    <property type="entry name" value="Cytochrome c"/>
    <property type="match status" value="2"/>
</dbReference>
<keyword evidence="5" id="KW-1133">Transmembrane helix</keyword>
<keyword evidence="3 4" id="KW-0408">Iron</keyword>
<proteinExistence type="predicted"/>
<gene>
    <name evidence="7" type="ORF">HYY65_08685</name>
</gene>
<feature type="transmembrane region" description="Helical" evidence="5">
    <location>
        <begin position="5"/>
        <end position="23"/>
    </location>
</feature>
<organism evidence="7 8">
    <name type="scientific">Tectimicrobiota bacterium</name>
    <dbReference type="NCBI Taxonomy" id="2528274"/>
    <lineage>
        <taxon>Bacteria</taxon>
        <taxon>Pseudomonadati</taxon>
        <taxon>Nitrospinota/Tectimicrobiota group</taxon>
        <taxon>Candidatus Tectimicrobiota</taxon>
    </lineage>
</organism>
<evidence type="ECO:0000256" key="2">
    <source>
        <dbReference type="ARBA" id="ARBA00022723"/>
    </source>
</evidence>
<keyword evidence="1 4" id="KW-0349">Heme</keyword>
<reference evidence="7" key="1">
    <citation type="submission" date="2020-07" db="EMBL/GenBank/DDBJ databases">
        <title>Huge and variable diversity of episymbiotic CPR bacteria and DPANN archaea in groundwater ecosystems.</title>
        <authorList>
            <person name="He C.Y."/>
            <person name="Keren R."/>
            <person name="Whittaker M."/>
            <person name="Farag I.F."/>
            <person name="Doudna J."/>
            <person name="Cate J.H.D."/>
            <person name="Banfield J.F."/>
        </authorList>
    </citation>
    <scope>NUCLEOTIDE SEQUENCE</scope>
    <source>
        <strain evidence="7">NC_groundwater_717_Ag_S-0.2um_59_8</strain>
    </source>
</reference>
<name>A0A932M1R3_UNCTE</name>
<keyword evidence="2 4" id="KW-0479">Metal-binding</keyword>
<evidence type="ECO:0000256" key="3">
    <source>
        <dbReference type="ARBA" id="ARBA00023004"/>
    </source>
</evidence>
<dbReference type="GO" id="GO:0009055">
    <property type="term" value="F:electron transfer activity"/>
    <property type="evidence" value="ECO:0007669"/>
    <property type="project" value="InterPro"/>
</dbReference>
<evidence type="ECO:0000256" key="1">
    <source>
        <dbReference type="ARBA" id="ARBA00022617"/>
    </source>
</evidence>
<dbReference type="GO" id="GO:0020037">
    <property type="term" value="F:heme binding"/>
    <property type="evidence" value="ECO:0007669"/>
    <property type="project" value="InterPro"/>
</dbReference>
<evidence type="ECO:0000259" key="6">
    <source>
        <dbReference type="PROSITE" id="PS51007"/>
    </source>
</evidence>
<evidence type="ECO:0000256" key="5">
    <source>
        <dbReference type="SAM" id="Phobius"/>
    </source>
</evidence>
<feature type="domain" description="Cytochrome c" evidence="6">
    <location>
        <begin position="49"/>
        <end position="145"/>
    </location>
</feature>
<protein>
    <submittedName>
        <fullName evidence="7">C-type cytochrome</fullName>
    </submittedName>
</protein>
<feature type="domain" description="Cytochrome c" evidence="6">
    <location>
        <begin position="177"/>
        <end position="267"/>
    </location>
</feature>
<dbReference type="PANTHER" id="PTHR33546">
    <property type="entry name" value="LARGE, MULTIFUNCTIONAL SECRETED PROTEIN-RELATED"/>
    <property type="match status" value="1"/>
</dbReference>
<dbReference type="GO" id="GO:0046872">
    <property type="term" value="F:metal ion binding"/>
    <property type="evidence" value="ECO:0007669"/>
    <property type="project" value="UniProtKB-KW"/>
</dbReference>
<evidence type="ECO:0000313" key="8">
    <source>
        <dbReference type="Proteomes" id="UP000741360"/>
    </source>
</evidence>
<sequence length="279" mass="28894">MRLPIVVKISVFALAVMGVYTYYANSIPQIQSKPPEELSLEGGNVTQEQLIKAGEEIFKGKGTCEVCHRIGQAGARAPDLAGMGARAVKRKPGLSAKAYLIESLLDPGVYLVEGYPNIMPKVDKPPIALNRSELWAVTAFLESLGGTVDVALDDIPKSAGAGAAGGGAQVAELKLPGDPKAGQAVFTGKGACVACHKAGSIGASPVGPDLSQIARIQTPDYIMAKILDPAAMGTVAGFPPKVMPQTIGQTLTAKEYVDLVSFLLTLKGSSATPAPQGKK</sequence>
<dbReference type="Gene3D" id="1.10.760.10">
    <property type="entry name" value="Cytochrome c-like domain"/>
    <property type="match status" value="2"/>
</dbReference>
<dbReference type="InterPro" id="IPR036909">
    <property type="entry name" value="Cyt_c-like_dom_sf"/>
</dbReference>
<dbReference type="Pfam" id="PF00034">
    <property type="entry name" value="Cytochrom_C"/>
    <property type="match status" value="2"/>
</dbReference>
<dbReference type="AlphaFoldDB" id="A0A932M1R3"/>
<dbReference type="EMBL" id="JACPSX010000166">
    <property type="protein sequence ID" value="MBI3015116.1"/>
    <property type="molecule type" value="Genomic_DNA"/>
</dbReference>
<evidence type="ECO:0000313" key="7">
    <source>
        <dbReference type="EMBL" id="MBI3015116.1"/>
    </source>
</evidence>
<dbReference type="InterPro" id="IPR009056">
    <property type="entry name" value="Cyt_c-like_dom"/>
</dbReference>
<accession>A0A932M1R3</accession>
<dbReference type="PANTHER" id="PTHR33546:SF1">
    <property type="entry name" value="LARGE, MULTIFUNCTIONAL SECRETED PROTEIN"/>
    <property type="match status" value="1"/>
</dbReference>
<dbReference type="PROSITE" id="PS51007">
    <property type="entry name" value="CYTC"/>
    <property type="match status" value="2"/>
</dbReference>
<comment type="caution">
    <text evidence="7">The sequence shown here is derived from an EMBL/GenBank/DDBJ whole genome shotgun (WGS) entry which is preliminary data.</text>
</comment>